<dbReference type="EMBL" id="CADCTY010000727">
    <property type="protein sequence ID" value="CAA9335402.1"/>
    <property type="molecule type" value="Genomic_DNA"/>
</dbReference>
<protein>
    <recommendedName>
        <fullName evidence="2">Mobile element protein</fullName>
    </recommendedName>
</protein>
<organism evidence="1">
    <name type="scientific">uncultured Leptolyngbya sp</name>
    <dbReference type="NCBI Taxonomy" id="332963"/>
    <lineage>
        <taxon>Bacteria</taxon>
        <taxon>Bacillati</taxon>
        <taxon>Cyanobacteriota</taxon>
        <taxon>Cyanophyceae</taxon>
        <taxon>Leptolyngbyales</taxon>
        <taxon>Leptolyngbyaceae</taxon>
        <taxon>Leptolyngbya group</taxon>
        <taxon>Leptolyngbya</taxon>
        <taxon>environmental samples</taxon>
    </lineage>
</organism>
<evidence type="ECO:0008006" key="2">
    <source>
        <dbReference type="Google" id="ProtNLM"/>
    </source>
</evidence>
<reference evidence="1" key="1">
    <citation type="submission" date="2020-02" db="EMBL/GenBank/DDBJ databases">
        <authorList>
            <person name="Meier V. D."/>
        </authorList>
    </citation>
    <scope>NUCLEOTIDE SEQUENCE</scope>
    <source>
        <strain evidence="1">AVDCRST_MAG94</strain>
    </source>
</reference>
<proteinExistence type="predicted"/>
<accession>A0A6J4LKR4</accession>
<gene>
    <name evidence="1" type="ORF">AVDCRST_MAG94-2083</name>
</gene>
<dbReference type="AlphaFoldDB" id="A0A6J4LKR4"/>
<evidence type="ECO:0000313" key="1">
    <source>
        <dbReference type="EMBL" id="CAA9335402.1"/>
    </source>
</evidence>
<name>A0A6J4LKR4_9CYAN</name>
<sequence>MSTSSDLYHRHRFPAVIISQAVWLYFRFYLSYRDVQELLLQRAFRSVTKRFIAGATSLLKLTPIFCSTDAPGQGISGTLMRTRIGIVKLSSR</sequence>